<dbReference type="InterPro" id="IPR036737">
    <property type="entry name" value="OmpA-like_sf"/>
</dbReference>
<evidence type="ECO:0000313" key="8">
    <source>
        <dbReference type="Proteomes" id="UP001501126"/>
    </source>
</evidence>
<dbReference type="InterPro" id="IPR019734">
    <property type="entry name" value="TPR_rpt"/>
</dbReference>
<evidence type="ECO:0000256" key="1">
    <source>
        <dbReference type="ARBA" id="ARBA00004442"/>
    </source>
</evidence>
<protein>
    <submittedName>
        <fullName evidence="7">OmpA family protein</fullName>
    </submittedName>
</protein>
<dbReference type="SUPFAM" id="SSF82171">
    <property type="entry name" value="DPP6 N-terminal domain-like"/>
    <property type="match status" value="1"/>
</dbReference>
<dbReference type="SUPFAM" id="SSF48452">
    <property type="entry name" value="TPR-like"/>
    <property type="match status" value="1"/>
</dbReference>
<keyword evidence="3" id="KW-0998">Cell outer membrane</keyword>
<sequence length="787" mass="89082">MGFLVSTMKTQLFVLLLFVVSFATVNGQYTQEEMQRILSKSSPGELLRENSQLLLVANYYQSIQVIDRLLEMEPDNANYNYRKGYALLFSQSQYEQALPYLEKAVKNVKKLYDASSEKETAAPVDVYYYLGKCYHQNETLDKATEFYQKYLESSTSKNALYPWAELGITQVENAQKELKNPKNYELKNLGAVINTEAPEFSPVVSLDGSALFFTARRLWKNGLNKDMKDLNTNHYWEDIYVSYKNLNNTWSDPALLEFCQSGQNEATVSVSMDERKIYVYNDVSGNGDIYFSEFKGNQFQQIQAADIKKLNSKFWEPHLTVTPDGQTMLFVSDRAGGYGGRDIYRMVKLPDGNWSEPVNLGPEVNSEFDEDAPFLAMDNKTLYFASNGTKSMGGFDIFMSVQDENGNWSPAINMGVPLNSTGDDIFYTTTMDGTTGYLTSFRNGGFGEKDIYEVKNNETGKQGISVLKGEIVVAGNRPLPQDLSVTVSCLNCGNKTSVTLYPRVRDGVYFSRLEKCREYELVYAYGENETEFYKEKITTKCDTEFEEIHSRALLRLDDMTIIPFMKYHLKGNISDFADQTPVGKATVEFLSVDGELLEKHSTSSEGLFTSALLDSSFFGDPIHFMVKVSKDGYLTQQFEVNETLGEKAVIDLAYLIDKPDVGKELSKVLKLNPIYFDLDKSTIRQDAKVELDKIVQIMNDNPSVRIELGSHTDCRGSANYNLALSERRAKASADYIRKKISDPSRISGKGYGESKLVNNCPCEDEVVSECSEEEHQANRRTEFRIIE</sequence>
<proteinExistence type="predicted"/>
<dbReference type="InterPro" id="IPR011659">
    <property type="entry name" value="WD40"/>
</dbReference>
<dbReference type="PROSITE" id="PS50005">
    <property type="entry name" value="TPR"/>
    <property type="match status" value="1"/>
</dbReference>
<dbReference type="InterPro" id="IPR011042">
    <property type="entry name" value="6-blade_b-propeller_TolB-like"/>
</dbReference>
<dbReference type="InterPro" id="IPR006665">
    <property type="entry name" value="OmpA-like"/>
</dbReference>
<dbReference type="Pfam" id="PF00691">
    <property type="entry name" value="OmpA"/>
    <property type="match status" value="1"/>
</dbReference>
<accession>A0ABN1MQW7</accession>
<dbReference type="PROSITE" id="PS51123">
    <property type="entry name" value="OMPA_2"/>
    <property type="match status" value="1"/>
</dbReference>
<keyword evidence="8" id="KW-1185">Reference proteome</keyword>
<feature type="domain" description="OmpA-like" evidence="6">
    <location>
        <begin position="663"/>
        <end position="787"/>
    </location>
</feature>
<dbReference type="EMBL" id="BAAAFH010000011">
    <property type="protein sequence ID" value="GAA0875742.1"/>
    <property type="molecule type" value="Genomic_DNA"/>
</dbReference>
<keyword evidence="4" id="KW-0802">TPR repeat</keyword>
<evidence type="ECO:0000259" key="6">
    <source>
        <dbReference type="PROSITE" id="PS51123"/>
    </source>
</evidence>
<comment type="subcellular location">
    <subcellularLocation>
        <location evidence="1">Cell outer membrane</location>
    </subcellularLocation>
</comment>
<dbReference type="InterPro" id="IPR006664">
    <property type="entry name" value="OMP_bac"/>
</dbReference>
<reference evidence="7 8" key="1">
    <citation type="journal article" date="2019" name="Int. J. Syst. Evol. Microbiol.">
        <title>The Global Catalogue of Microorganisms (GCM) 10K type strain sequencing project: providing services to taxonomists for standard genome sequencing and annotation.</title>
        <authorList>
            <consortium name="The Broad Institute Genomics Platform"/>
            <consortium name="The Broad Institute Genome Sequencing Center for Infectious Disease"/>
            <person name="Wu L."/>
            <person name="Ma J."/>
        </authorList>
    </citation>
    <scope>NUCLEOTIDE SEQUENCE [LARGE SCALE GENOMIC DNA]</scope>
    <source>
        <strain evidence="7 8">JCM 16083</strain>
    </source>
</reference>
<dbReference type="CDD" id="cd07185">
    <property type="entry name" value="OmpA_C-like"/>
    <property type="match status" value="1"/>
</dbReference>
<evidence type="ECO:0000256" key="4">
    <source>
        <dbReference type="PROSITE-ProRule" id="PRU00339"/>
    </source>
</evidence>
<dbReference type="PRINTS" id="PR01021">
    <property type="entry name" value="OMPADOMAIN"/>
</dbReference>
<evidence type="ECO:0000313" key="7">
    <source>
        <dbReference type="EMBL" id="GAA0875742.1"/>
    </source>
</evidence>
<dbReference type="SUPFAM" id="SSF103088">
    <property type="entry name" value="OmpA-like"/>
    <property type="match status" value="1"/>
</dbReference>
<name>A0ABN1MQW7_9FLAO</name>
<evidence type="ECO:0000256" key="5">
    <source>
        <dbReference type="PROSITE-ProRule" id="PRU00473"/>
    </source>
</evidence>
<dbReference type="Pfam" id="PF07676">
    <property type="entry name" value="PD40"/>
    <property type="match status" value="3"/>
</dbReference>
<dbReference type="PANTHER" id="PTHR30329">
    <property type="entry name" value="STATOR ELEMENT OF FLAGELLAR MOTOR COMPLEX"/>
    <property type="match status" value="1"/>
</dbReference>
<gene>
    <name evidence="7" type="ORF">GCM10009118_21510</name>
</gene>
<evidence type="ECO:0000256" key="2">
    <source>
        <dbReference type="ARBA" id="ARBA00023136"/>
    </source>
</evidence>
<organism evidence="7 8">
    <name type="scientific">Wandonia haliotis</name>
    <dbReference type="NCBI Taxonomy" id="574963"/>
    <lineage>
        <taxon>Bacteria</taxon>
        <taxon>Pseudomonadati</taxon>
        <taxon>Bacteroidota</taxon>
        <taxon>Flavobacteriia</taxon>
        <taxon>Flavobacteriales</taxon>
        <taxon>Crocinitomicaceae</taxon>
        <taxon>Wandonia</taxon>
    </lineage>
</organism>
<dbReference type="Gene3D" id="1.25.40.10">
    <property type="entry name" value="Tetratricopeptide repeat domain"/>
    <property type="match status" value="1"/>
</dbReference>
<dbReference type="PANTHER" id="PTHR30329:SF21">
    <property type="entry name" value="LIPOPROTEIN YIAD-RELATED"/>
    <property type="match status" value="1"/>
</dbReference>
<comment type="caution">
    <text evidence="7">The sequence shown here is derived from an EMBL/GenBank/DDBJ whole genome shotgun (WGS) entry which is preliminary data.</text>
</comment>
<dbReference type="InterPro" id="IPR011990">
    <property type="entry name" value="TPR-like_helical_dom_sf"/>
</dbReference>
<feature type="repeat" description="TPR" evidence="4">
    <location>
        <begin position="124"/>
        <end position="157"/>
    </location>
</feature>
<dbReference type="Gene3D" id="3.30.1330.60">
    <property type="entry name" value="OmpA-like domain"/>
    <property type="match status" value="1"/>
</dbReference>
<dbReference type="InterPro" id="IPR050330">
    <property type="entry name" value="Bact_OuterMem_StrucFunc"/>
</dbReference>
<dbReference type="Proteomes" id="UP001501126">
    <property type="component" value="Unassembled WGS sequence"/>
</dbReference>
<evidence type="ECO:0000256" key="3">
    <source>
        <dbReference type="ARBA" id="ARBA00023237"/>
    </source>
</evidence>
<keyword evidence="2 5" id="KW-0472">Membrane</keyword>
<dbReference type="Gene3D" id="2.120.10.30">
    <property type="entry name" value="TolB, C-terminal domain"/>
    <property type="match status" value="1"/>
</dbReference>
<dbReference type="Pfam" id="PF13432">
    <property type="entry name" value="TPR_16"/>
    <property type="match status" value="1"/>
</dbReference>